<gene>
    <name evidence="1" type="ORF">FSC37_02015</name>
</gene>
<name>A0A5C6TXY9_9BURK</name>
<evidence type="ECO:0000313" key="2">
    <source>
        <dbReference type="Proteomes" id="UP000321832"/>
    </source>
</evidence>
<accession>A0A5C6TXY9</accession>
<protein>
    <submittedName>
        <fullName evidence="1">Uncharacterized protein</fullName>
    </submittedName>
</protein>
<dbReference type="EMBL" id="VOPW01000001">
    <property type="protein sequence ID" value="TXC65327.1"/>
    <property type="molecule type" value="Genomic_DNA"/>
</dbReference>
<proteinExistence type="predicted"/>
<sequence>MSVDAFLFLQPSDIAHFQATQHRYHGLKRLFIDPGLVEAAVTAGVDLQHFEFRALDVGRHLQSRVFTEASTHAAMLDQRLTRERQALFGDGVLQGWDQSLLRQFFVRALLFKYLGEICDRTFPEAQLGVFRPDNPQLFYYDACIATDMFCGASTRWQVVDRYAAGKHWQSGTFAHCFDFDAIRERVVQGRADAITHIPTTYRHLDVYERQITAVFASNVDLPSPFWDLPIRRDAVLAQPITKAAAQDAPEACSVYRERARAIFEQHLGALLPVRAGLQAQVDLFAQRCHMQAVNYHGLRRALAGSRPHFVVTDHDTGNNGPLFSVAAELDARVTVLPHSSYATGAIPHGRRVEVVERDGFMTPMRTVLGERIRTRGVRLTPVPMRRPRERAKTVCMLLNGMISNGLFHIDFAGMVAFYKALDALCEQRGAGWCCA</sequence>
<keyword evidence="2" id="KW-1185">Reference proteome</keyword>
<dbReference type="AlphaFoldDB" id="A0A5C6TXY9"/>
<comment type="caution">
    <text evidence="1">The sequence shown here is derived from an EMBL/GenBank/DDBJ whole genome shotgun (WGS) entry which is preliminary data.</text>
</comment>
<reference evidence="1 2" key="1">
    <citation type="submission" date="2019-08" db="EMBL/GenBank/DDBJ databases">
        <authorList>
            <person name="Khan S.A."/>
            <person name="Jeon C.O."/>
            <person name="Jeong S.E."/>
        </authorList>
    </citation>
    <scope>NUCLEOTIDE SEQUENCE [LARGE SCALE GENOMIC DNA]</scope>
    <source>
        <strain evidence="2">IMCC1728</strain>
    </source>
</reference>
<organism evidence="1 2">
    <name type="scientific">Piscinibacter aquaticus</name>
    <dbReference type="NCBI Taxonomy" id="392597"/>
    <lineage>
        <taxon>Bacteria</taxon>
        <taxon>Pseudomonadati</taxon>
        <taxon>Pseudomonadota</taxon>
        <taxon>Betaproteobacteria</taxon>
        <taxon>Burkholderiales</taxon>
        <taxon>Sphaerotilaceae</taxon>
        <taxon>Piscinibacter</taxon>
    </lineage>
</organism>
<evidence type="ECO:0000313" key="1">
    <source>
        <dbReference type="EMBL" id="TXC65327.1"/>
    </source>
</evidence>
<dbReference type="Proteomes" id="UP000321832">
    <property type="component" value="Unassembled WGS sequence"/>
</dbReference>